<evidence type="ECO:0000259" key="7">
    <source>
        <dbReference type="Pfam" id="PF01545"/>
    </source>
</evidence>
<feature type="transmembrane region" description="Helical" evidence="6">
    <location>
        <begin position="12"/>
        <end position="31"/>
    </location>
</feature>
<evidence type="ECO:0000256" key="1">
    <source>
        <dbReference type="ARBA" id="ARBA00004141"/>
    </source>
</evidence>
<feature type="transmembrane region" description="Helical" evidence="6">
    <location>
        <begin position="154"/>
        <end position="172"/>
    </location>
</feature>
<dbReference type="Gene3D" id="1.20.1510.10">
    <property type="entry name" value="Cation efflux protein transmembrane domain"/>
    <property type="match status" value="1"/>
</dbReference>
<evidence type="ECO:0000256" key="3">
    <source>
        <dbReference type="ARBA" id="ARBA00022692"/>
    </source>
</evidence>
<reference evidence="8 9" key="2">
    <citation type="submission" date="2007-09" db="EMBL/GenBank/DDBJ databases">
        <authorList>
            <person name="Fulton L."/>
            <person name="Clifton S."/>
            <person name="Fulton B."/>
            <person name="Xu J."/>
            <person name="Minx P."/>
            <person name="Pepin K.H."/>
            <person name="Johnson M."/>
            <person name="Thiruvilangam P."/>
            <person name="Bhonagiri V."/>
            <person name="Nash W.E."/>
            <person name="Mardis E.R."/>
            <person name="Wilson R.K."/>
        </authorList>
    </citation>
    <scope>NUCLEOTIDE SEQUENCE [LARGE SCALE GENOMIC DNA]</scope>
    <source>
        <strain evidence="8 9">DSM 3991</strain>
    </source>
</reference>
<evidence type="ECO:0000256" key="4">
    <source>
        <dbReference type="ARBA" id="ARBA00022989"/>
    </source>
</evidence>
<keyword evidence="4 6" id="KW-1133">Transmembrane helix</keyword>
<protein>
    <submittedName>
        <fullName evidence="8">Cation diffusion facilitator family transporter</fullName>
    </submittedName>
</protein>
<evidence type="ECO:0000313" key="8">
    <source>
        <dbReference type="EMBL" id="EDP10425.1"/>
    </source>
</evidence>
<dbReference type="InterPro" id="IPR027469">
    <property type="entry name" value="Cation_efflux_TMD_sf"/>
</dbReference>
<gene>
    <name evidence="8" type="ORF">EUBDOL_01667</name>
</gene>
<dbReference type="SUPFAM" id="SSF161111">
    <property type="entry name" value="Cation efflux protein transmembrane domain-like"/>
    <property type="match status" value="1"/>
</dbReference>
<dbReference type="RefSeq" id="WP_004800275.1">
    <property type="nucleotide sequence ID" value="NZ_DS483477.1"/>
</dbReference>
<feature type="transmembrane region" description="Helical" evidence="6">
    <location>
        <begin position="115"/>
        <end position="133"/>
    </location>
</feature>
<feature type="transmembrane region" description="Helical" evidence="6">
    <location>
        <begin position="73"/>
        <end position="95"/>
    </location>
</feature>
<dbReference type="InterPro" id="IPR050291">
    <property type="entry name" value="CDF_Transporter"/>
</dbReference>
<dbReference type="GO" id="GO:0015093">
    <property type="term" value="F:ferrous iron transmembrane transporter activity"/>
    <property type="evidence" value="ECO:0007669"/>
    <property type="project" value="TreeGrafter"/>
</dbReference>
<evidence type="ECO:0000313" key="9">
    <source>
        <dbReference type="Proteomes" id="UP000004090"/>
    </source>
</evidence>
<dbReference type="PANTHER" id="PTHR43840">
    <property type="entry name" value="MITOCHONDRIAL METAL TRANSPORTER 1-RELATED"/>
    <property type="match status" value="1"/>
</dbReference>
<dbReference type="STRING" id="428127.EUBDOL_01667"/>
<feature type="transmembrane region" description="Helical" evidence="6">
    <location>
        <begin position="178"/>
        <end position="197"/>
    </location>
</feature>
<feature type="domain" description="Cation efflux protein transmembrane" evidence="7">
    <location>
        <begin position="12"/>
        <end position="209"/>
    </location>
</feature>
<keyword evidence="3 6" id="KW-0812">Transmembrane</keyword>
<dbReference type="GO" id="GO:0015086">
    <property type="term" value="F:cadmium ion transmembrane transporter activity"/>
    <property type="evidence" value="ECO:0007669"/>
    <property type="project" value="TreeGrafter"/>
</dbReference>
<dbReference type="EMBL" id="ABAW02000024">
    <property type="protein sequence ID" value="EDP10425.1"/>
    <property type="molecule type" value="Genomic_DNA"/>
</dbReference>
<accession>A8RE24</accession>
<feature type="transmembrane region" description="Helical" evidence="6">
    <location>
        <begin position="43"/>
        <end position="61"/>
    </location>
</feature>
<dbReference type="HOGENOM" id="CLU_056154_0_0_9"/>
<reference evidence="8 9" key="1">
    <citation type="submission" date="2007-09" db="EMBL/GenBank/DDBJ databases">
        <title>Draft genome sequence of Eubacterium dolichum (DSM 3991).</title>
        <authorList>
            <person name="Sudarsanam P."/>
            <person name="Ley R."/>
            <person name="Guruge J."/>
            <person name="Turnbaugh P.J."/>
            <person name="Mahowald M."/>
            <person name="Liep D."/>
            <person name="Gordon J."/>
        </authorList>
    </citation>
    <scope>NUCLEOTIDE SEQUENCE [LARGE SCALE GENOMIC DNA]</scope>
    <source>
        <strain evidence="8 9">DSM 3991</strain>
    </source>
</reference>
<dbReference type="GO" id="GO:0015341">
    <property type="term" value="F:zinc efflux antiporter activity"/>
    <property type="evidence" value="ECO:0007669"/>
    <property type="project" value="TreeGrafter"/>
</dbReference>
<evidence type="ECO:0000256" key="2">
    <source>
        <dbReference type="ARBA" id="ARBA00022448"/>
    </source>
</evidence>
<dbReference type="eggNOG" id="COG3965">
    <property type="taxonomic scope" value="Bacteria"/>
</dbReference>
<dbReference type="InterPro" id="IPR058533">
    <property type="entry name" value="Cation_efflux_TM"/>
</dbReference>
<dbReference type="Pfam" id="PF01545">
    <property type="entry name" value="Cation_efflux"/>
    <property type="match status" value="1"/>
</dbReference>
<dbReference type="GO" id="GO:0005886">
    <property type="term" value="C:plasma membrane"/>
    <property type="evidence" value="ECO:0007669"/>
    <property type="project" value="TreeGrafter"/>
</dbReference>
<dbReference type="PANTHER" id="PTHR43840:SF15">
    <property type="entry name" value="MITOCHONDRIAL METAL TRANSPORTER 1-RELATED"/>
    <property type="match status" value="1"/>
</dbReference>
<comment type="caution">
    <text evidence="8">The sequence shown here is derived from an EMBL/GenBank/DDBJ whole genome shotgun (WGS) entry which is preliminary data.</text>
</comment>
<dbReference type="GeneID" id="92793776"/>
<sequence length="301" mass="34434">MITEKREKQILTMSFISGLIFAIIEFIFSIYSDSQSALTDAVYDASELVFIALLLFLTPLFHKPVSEKHPYGYFQIESIFVIIKSVMMLSVTIGVLVEILKSALAGGNMVNNAQIAIFQFCLGSGSIFIYLLMRKLNKNLSSPTITAELLGWKLDIIYSFGMSLTFFISLYLKHTSLAWISPYVDSMIAVMVMLFVLPESAKVLWEAIKNVFLFSPEKAWVEEIKEVCNPILEEYHFLPLFYDITKTGRHLWIAVYFQIEEECLNVNELQKAWKAVNEQVQKSYQECTCELILMPKTMDIG</sequence>
<keyword evidence="2" id="KW-0813">Transport</keyword>
<dbReference type="AlphaFoldDB" id="A8RE24"/>
<organism evidence="8 9">
    <name type="scientific">Amedibacillus dolichus DSM 3991</name>
    <dbReference type="NCBI Taxonomy" id="428127"/>
    <lineage>
        <taxon>Bacteria</taxon>
        <taxon>Bacillati</taxon>
        <taxon>Bacillota</taxon>
        <taxon>Erysipelotrichia</taxon>
        <taxon>Erysipelotrichales</taxon>
        <taxon>Erysipelotrichaceae</taxon>
        <taxon>Amedibacillus</taxon>
    </lineage>
</organism>
<dbReference type="Proteomes" id="UP000004090">
    <property type="component" value="Unassembled WGS sequence"/>
</dbReference>
<comment type="subcellular location">
    <subcellularLocation>
        <location evidence="1">Membrane</location>
        <topology evidence="1">Multi-pass membrane protein</topology>
    </subcellularLocation>
</comment>
<evidence type="ECO:0000256" key="6">
    <source>
        <dbReference type="SAM" id="Phobius"/>
    </source>
</evidence>
<proteinExistence type="predicted"/>
<evidence type="ECO:0000256" key="5">
    <source>
        <dbReference type="ARBA" id="ARBA00023136"/>
    </source>
</evidence>
<dbReference type="GO" id="GO:0006882">
    <property type="term" value="P:intracellular zinc ion homeostasis"/>
    <property type="evidence" value="ECO:0007669"/>
    <property type="project" value="TreeGrafter"/>
</dbReference>
<name>A8RE24_9FIRM</name>
<keyword evidence="5 6" id="KW-0472">Membrane</keyword>